<reference evidence="1" key="1">
    <citation type="submission" date="2020-04" db="EMBL/GenBank/DDBJ databases">
        <authorList>
            <person name="Chiriac C."/>
            <person name="Salcher M."/>
            <person name="Ghai R."/>
            <person name="Kavagutti S V."/>
        </authorList>
    </citation>
    <scope>NUCLEOTIDE SEQUENCE</scope>
</reference>
<sequence>MLFNGHTQDSISSIDEETFAEICVMFHDGVLGGKGIFEAIAPVTTAVFNYFRPAGALPFKSESIFPWVYEYDRNPDLDIPDKDKVSQTLLTFLSQAPGFSMEKLNVGDPAV</sequence>
<proteinExistence type="predicted"/>
<dbReference type="EMBL" id="LR796317">
    <property type="protein sequence ID" value="CAB4136544.1"/>
    <property type="molecule type" value="Genomic_DNA"/>
</dbReference>
<protein>
    <submittedName>
        <fullName evidence="1">Uncharacterized protein</fullName>
    </submittedName>
</protein>
<evidence type="ECO:0000313" key="1">
    <source>
        <dbReference type="EMBL" id="CAB4136544.1"/>
    </source>
</evidence>
<name>A0A6J5LPM2_9CAUD</name>
<organism evidence="1">
    <name type="scientific">uncultured Caudovirales phage</name>
    <dbReference type="NCBI Taxonomy" id="2100421"/>
    <lineage>
        <taxon>Viruses</taxon>
        <taxon>Duplodnaviria</taxon>
        <taxon>Heunggongvirae</taxon>
        <taxon>Uroviricota</taxon>
        <taxon>Caudoviricetes</taxon>
        <taxon>Peduoviridae</taxon>
        <taxon>Maltschvirus</taxon>
        <taxon>Maltschvirus maltsch</taxon>
    </lineage>
</organism>
<gene>
    <name evidence="1" type="ORF">UFOVP306_25</name>
</gene>
<accession>A0A6J5LPM2</accession>